<evidence type="ECO:0000313" key="11">
    <source>
        <dbReference type="Proteomes" id="UP001652700"/>
    </source>
</evidence>
<feature type="compositionally biased region" description="Basic and acidic residues" evidence="7">
    <location>
        <begin position="53"/>
        <end position="62"/>
    </location>
</feature>
<dbReference type="PROSITE" id="PS00250">
    <property type="entry name" value="TGF_BETA_1"/>
    <property type="match status" value="1"/>
</dbReference>
<reference evidence="12" key="1">
    <citation type="submission" date="2025-04" db="UniProtKB">
        <authorList>
            <consortium name="RefSeq"/>
        </authorList>
    </citation>
    <scope>IDENTIFICATION</scope>
    <source>
        <tissue evidence="12">Whole insect</tissue>
    </source>
</reference>
<dbReference type="GO" id="GO:0005615">
    <property type="term" value="C:extracellular space"/>
    <property type="evidence" value="ECO:0007669"/>
    <property type="project" value="TreeGrafter"/>
</dbReference>
<proteinExistence type="inferred from homology"/>
<dbReference type="Gene3D" id="2.60.120.970">
    <property type="match status" value="1"/>
</dbReference>
<evidence type="ECO:0000256" key="4">
    <source>
        <dbReference type="ARBA" id="ARBA00023030"/>
    </source>
</evidence>
<evidence type="ECO:0000313" key="10">
    <source>
        <dbReference type="EnsemblMetazoa" id="XP_028138489.1"/>
    </source>
</evidence>
<dbReference type="OrthoDB" id="5948587at2759"/>
<evidence type="ECO:0000256" key="3">
    <source>
        <dbReference type="ARBA" id="ARBA00022525"/>
    </source>
</evidence>
<dbReference type="EnsemblMetazoa" id="XM_028282688.2">
    <property type="protein sequence ID" value="XP_028138489.1"/>
    <property type="gene ID" value="LOC114332903"/>
</dbReference>
<sequence length="403" mass="46209">MLLNTIKIKSNTLANFRKMFNTRTILTYFILVLLVPFSITEKHNRPNSIQKRRSPEPDEPRHTSGCHSCRMREEIKQRNLMVIKDEILRRIGFEEAPNITGKALPQVPSEYLMRIEEENGGMQSDQPQFRSGYTVVEEEDDYHVRTQQIIAYAQPYPRLRHKGRDILHFSFSDSNTKFQVSNASLSVYIKGADRRTPQTVVLEVFKITDHSDPAAFHMVYAKKFLQPDGKGDWVKIDFTETVSEWFKDPDGNHGFIVNATLNGKKALVTDATSDKVKRTPFVEISTVEAKHRVRRNIGLNCDDESNETICCRYPLMVDFEAIGLDFIIAPKRYDAYMCSGECPYVTLQRYAHTHLKQIAKPVSLPPCCTPRKLGSISMLYFDQHLNVVYGSLPGMVVERCGCM</sequence>
<dbReference type="InterPro" id="IPR015615">
    <property type="entry name" value="TGF-beta-rel"/>
</dbReference>
<dbReference type="KEGG" id="dvv:114332903"/>
<keyword evidence="11" id="KW-1185">Reference proteome</keyword>
<dbReference type="InterPro" id="IPR001839">
    <property type="entry name" value="TGF-b_C"/>
</dbReference>
<dbReference type="PANTHER" id="PTHR11848">
    <property type="entry name" value="TGF-BETA FAMILY"/>
    <property type="match status" value="1"/>
</dbReference>
<dbReference type="AlphaFoldDB" id="A0A6P7FQ89"/>
<dbReference type="InterPro" id="IPR029034">
    <property type="entry name" value="Cystine-knot_cytokine"/>
</dbReference>
<reference evidence="10" key="2">
    <citation type="submission" date="2025-05" db="UniProtKB">
        <authorList>
            <consortium name="EnsemblMetazoa"/>
        </authorList>
    </citation>
    <scope>IDENTIFICATION</scope>
</reference>
<dbReference type="Pfam" id="PF00688">
    <property type="entry name" value="TGFb_propeptide"/>
    <property type="match status" value="1"/>
</dbReference>
<evidence type="ECO:0000256" key="1">
    <source>
        <dbReference type="ARBA" id="ARBA00004613"/>
    </source>
</evidence>
<feature type="region of interest" description="Disordered" evidence="7">
    <location>
        <begin position="44"/>
        <end position="68"/>
    </location>
</feature>
<evidence type="ECO:0000259" key="9">
    <source>
        <dbReference type="PROSITE" id="PS51362"/>
    </source>
</evidence>
<name>A0A6P7FQ89_DIAVI</name>
<dbReference type="RefSeq" id="XP_028138489.1">
    <property type="nucleotide sequence ID" value="XM_028282688.1"/>
</dbReference>
<evidence type="ECO:0000256" key="6">
    <source>
        <dbReference type="RuleBase" id="RU000354"/>
    </source>
</evidence>
<comment type="similarity">
    <text evidence="2 6">Belongs to the TGF-beta family.</text>
</comment>
<protein>
    <submittedName>
        <fullName evidence="12">Growth/differentiation factor 8-like</fullName>
    </submittedName>
</protein>
<keyword evidence="3" id="KW-0964">Secreted</keyword>
<feature type="transmembrane region" description="Helical" evidence="8">
    <location>
        <begin position="20"/>
        <end position="39"/>
    </location>
</feature>
<keyword evidence="8" id="KW-0472">Membrane</keyword>
<dbReference type="SMART" id="SM00204">
    <property type="entry name" value="TGFB"/>
    <property type="match status" value="1"/>
</dbReference>
<dbReference type="PANTHER" id="PTHR11848:SF262">
    <property type="entry name" value="LD29161P"/>
    <property type="match status" value="1"/>
</dbReference>
<dbReference type="InterPro" id="IPR017948">
    <property type="entry name" value="TGFb_CS"/>
</dbReference>
<evidence type="ECO:0000256" key="7">
    <source>
        <dbReference type="SAM" id="MobiDB-lite"/>
    </source>
</evidence>
<dbReference type="Proteomes" id="UP001652700">
    <property type="component" value="Unplaced"/>
</dbReference>
<dbReference type="InParanoid" id="A0A6P7FQ89"/>
<keyword evidence="5" id="KW-1015">Disulfide bond</keyword>
<dbReference type="PROSITE" id="PS51362">
    <property type="entry name" value="TGF_BETA_2"/>
    <property type="match status" value="1"/>
</dbReference>
<dbReference type="GO" id="GO:0005125">
    <property type="term" value="F:cytokine activity"/>
    <property type="evidence" value="ECO:0007669"/>
    <property type="project" value="TreeGrafter"/>
</dbReference>
<keyword evidence="8" id="KW-0812">Transmembrane</keyword>
<feature type="domain" description="TGF-beta family profile" evidence="9">
    <location>
        <begin position="292"/>
        <end position="403"/>
    </location>
</feature>
<evidence type="ECO:0000256" key="8">
    <source>
        <dbReference type="SAM" id="Phobius"/>
    </source>
</evidence>
<accession>A0A6P7FQ89</accession>
<evidence type="ECO:0000313" key="12">
    <source>
        <dbReference type="RefSeq" id="XP_028138489.1"/>
    </source>
</evidence>
<keyword evidence="8" id="KW-1133">Transmembrane helix</keyword>
<dbReference type="InterPro" id="IPR001111">
    <property type="entry name" value="TGF-b_propeptide"/>
</dbReference>
<dbReference type="Gene3D" id="2.10.90.10">
    <property type="entry name" value="Cystine-knot cytokines"/>
    <property type="match status" value="1"/>
</dbReference>
<dbReference type="GO" id="GO:0008083">
    <property type="term" value="F:growth factor activity"/>
    <property type="evidence" value="ECO:0007669"/>
    <property type="project" value="UniProtKB-KW"/>
</dbReference>
<evidence type="ECO:0000256" key="5">
    <source>
        <dbReference type="ARBA" id="ARBA00023157"/>
    </source>
</evidence>
<organism evidence="12">
    <name type="scientific">Diabrotica virgifera virgifera</name>
    <name type="common">western corn rootworm</name>
    <dbReference type="NCBI Taxonomy" id="50390"/>
    <lineage>
        <taxon>Eukaryota</taxon>
        <taxon>Metazoa</taxon>
        <taxon>Ecdysozoa</taxon>
        <taxon>Arthropoda</taxon>
        <taxon>Hexapoda</taxon>
        <taxon>Insecta</taxon>
        <taxon>Pterygota</taxon>
        <taxon>Neoptera</taxon>
        <taxon>Endopterygota</taxon>
        <taxon>Coleoptera</taxon>
        <taxon>Polyphaga</taxon>
        <taxon>Cucujiformia</taxon>
        <taxon>Chrysomeloidea</taxon>
        <taxon>Chrysomelidae</taxon>
        <taxon>Galerucinae</taxon>
        <taxon>Diabroticina</taxon>
        <taxon>Diabroticites</taxon>
        <taxon>Diabrotica</taxon>
    </lineage>
</organism>
<dbReference type="CDD" id="cd13751">
    <property type="entry name" value="TGF_beta_GDF8_like"/>
    <property type="match status" value="1"/>
</dbReference>
<keyword evidence="4 6" id="KW-0339">Growth factor</keyword>
<dbReference type="GeneID" id="114332903"/>
<comment type="subcellular location">
    <subcellularLocation>
        <location evidence="1">Secreted</location>
    </subcellularLocation>
</comment>
<dbReference type="SUPFAM" id="SSF57501">
    <property type="entry name" value="Cystine-knot cytokines"/>
    <property type="match status" value="1"/>
</dbReference>
<evidence type="ECO:0000256" key="2">
    <source>
        <dbReference type="ARBA" id="ARBA00006656"/>
    </source>
</evidence>
<dbReference type="Pfam" id="PF00019">
    <property type="entry name" value="TGF_beta"/>
    <property type="match status" value="1"/>
</dbReference>
<gene>
    <name evidence="12" type="primary">LOC114332903</name>
</gene>